<feature type="region of interest" description="Disordered" evidence="1">
    <location>
        <begin position="192"/>
        <end position="334"/>
    </location>
</feature>
<feature type="compositionally biased region" description="Acidic residues" evidence="1">
    <location>
        <begin position="69"/>
        <end position="87"/>
    </location>
</feature>
<accession>A0A401G855</accession>
<evidence type="ECO:0000259" key="2">
    <source>
        <dbReference type="SMART" id="SM01406"/>
    </source>
</evidence>
<feature type="compositionally biased region" description="Polar residues" evidence="1">
    <location>
        <begin position="120"/>
        <end position="133"/>
    </location>
</feature>
<dbReference type="OrthoDB" id="2021186at2759"/>
<dbReference type="InParanoid" id="A0A401G855"/>
<dbReference type="Proteomes" id="UP000287166">
    <property type="component" value="Unassembled WGS sequence"/>
</dbReference>
<feature type="compositionally biased region" description="Acidic residues" evidence="1">
    <location>
        <begin position="149"/>
        <end position="159"/>
    </location>
</feature>
<dbReference type="RefSeq" id="XP_027609242.1">
    <property type="nucleotide sequence ID" value="XM_027753441.1"/>
</dbReference>
<feature type="compositionally biased region" description="Polar residues" evidence="1">
    <location>
        <begin position="15"/>
        <end position="27"/>
    </location>
</feature>
<dbReference type="GO" id="GO:0006338">
    <property type="term" value="P:chromatin remodeling"/>
    <property type="evidence" value="ECO:0007669"/>
    <property type="project" value="InterPro"/>
</dbReference>
<name>A0A401G855_9APHY</name>
<dbReference type="EMBL" id="BFAD01000001">
    <property type="protein sequence ID" value="GBE78329.1"/>
    <property type="molecule type" value="Genomic_DNA"/>
</dbReference>
<protein>
    <recommendedName>
        <fullName evidence="2">INO80 complex subunit B-like conserved region domain-containing protein</fullName>
    </recommendedName>
</protein>
<dbReference type="SMART" id="SM01406">
    <property type="entry name" value="PAPA-1"/>
    <property type="match status" value="1"/>
</dbReference>
<feature type="compositionally biased region" description="Polar residues" evidence="1">
    <location>
        <begin position="161"/>
        <end position="172"/>
    </location>
</feature>
<dbReference type="AlphaFoldDB" id="A0A401G855"/>
<evidence type="ECO:0000256" key="1">
    <source>
        <dbReference type="SAM" id="MobiDB-lite"/>
    </source>
</evidence>
<feature type="compositionally biased region" description="Basic and acidic residues" evidence="1">
    <location>
        <begin position="295"/>
        <end position="304"/>
    </location>
</feature>
<feature type="compositionally biased region" description="Basic residues" evidence="1">
    <location>
        <begin position="242"/>
        <end position="252"/>
    </location>
</feature>
<dbReference type="Pfam" id="PF04795">
    <property type="entry name" value="PAPA-1"/>
    <property type="match status" value="1"/>
</dbReference>
<feature type="region of interest" description="Disordered" evidence="1">
    <location>
        <begin position="1"/>
        <end position="175"/>
    </location>
</feature>
<feature type="compositionally biased region" description="Basic and acidic residues" evidence="1">
    <location>
        <begin position="258"/>
        <end position="273"/>
    </location>
</feature>
<gene>
    <name evidence="3" type="ORF">SCP_0112140</name>
</gene>
<sequence length="407" mass="44449">MAPRMSQEERDDESNAGSDMQMSQSDSEPADMDLEDEENPQEEGDDMDVDVDADEDPASGADEPGRDDEGVDDKDVEAEEEDEEEQANTDVDALSSSPPPVQRPDPAVQPRLKIKLKFSRFNSAVPTATTTPDESVVPSRRGASREIDIESEDTDEDELGSTRSASVATTGTAGRPLTARQAVLANVVDPSHVSLVEPPNPRKKKPLTEGEIALKREETARKRKNLTEKKLADEKAETINRLLKKQTRKGKRNALSTADDRPTPGSAPHDDKAQAPVPTMYRWISSSRPQPQPGEEVKVKKVGMDVEGEGEGEEPKERENDKEREGEGQAEKAEPTMYLSFSVPIAALPPAAAQPAGTTDVDVAAARTPPRCDVRGCTQRRKYRLVKDWQRGACGLGHLKLLEAQLA</sequence>
<evidence type="ECO:0000313" key="4">
    <source>
        <dbReference type="Proteomes" id="UP000287166"/>
    </source>
</evidence>
<dbReference type="PANTHER" id="PTHR21561">
    <property type="entry name" value="INO80 COMPLEX SUBUNIT B"/>
    <property type="match status" value="1"/>
</dbReference>
<dbReference type="PANTHER" id="PTHR21561:SF12">
    <property type="entry name" value="INO80 COMPLEX SUBUNIT B"/>
    <property type="match status" value="1"/>
</dbReference>
<reference evidence="3 4" key="1">
    <citation type="journal article" date="2018" name="Sci. Rep.">
        <title>Genome sequence of the cauliflower mushroom Sparassis crispa (Hanabiratake) and its association with beneficial usage.</title>
        <authorList>
            <person name="Kiyama R."/>
            <person name="Furutani Y."/>
            <person name="Kawaguchi K."/>
            <person name="Nakanishi T."/>
        </authorList>
    </citation>
    <scope>NUCLEOTIDE SEQUENCE [LARGE SCALE GENOMIC DNA]</scope>
</reference>
<feature type="compositionally biased region" description="Acidic residues" evidence="1">
    <location>
        <begin position="28"/>
        <end position="57"/>
    </location>
</feature>
<keyword evidence="4" id="KW-1185">Reference proteome</keyword>
<dbReference type="InterPro" id="IPR006880">
    <property type="entry name" value="INO80B_C"/>
</dbReference>
<feature type="domain" description="INO80 complex subunit B-like conserved region" evidence="2">
    <location>
        <begin position="211"/>
        <end position="292"/>
    </location>
</feature>
<organism evidence="3 4">
    <name type="scientific">Sparassis crispa</name>
    <dbReference type="NCBI Taxonomy" id="139825"/>
    <lineage>
        <taxon>Eukaryota</taxon>
        <taxon>Fungi</taxon>
        <taxon>Dikarya</taxon>
        <taxon>Basidiomycota</taxon>
        <taxon>Agaricomycotina</taxon>
        <taxon>Agaricomycetes</taxon>
        <taxon>Polyporales</taxon>
        <taxon>Sparassidaceae</taxon>
        <taxon>Sparassis</taxon>
    </lineage>
</organism>
<feature type="compositionally biased region" description="Basic and acidic residues" evidence="1">
    <location>
        <begin position="313"/>
        <end position="334"/>
    </location>
</feature>
<dbReference type="STRING" id="139825.A0A401G855"/>
<dbReference type="InterPro" id="IPR029523">
    <property type="entry name" value="INO80B/Ies2"/>
</dbReference>
<evidence type="ECO:0000313" key="3">
    <source>
        <dbReference type="EMBL" id="GBE78329.1"/>
    </source>
</evidence>
<feature type="compositionally biased region" description="Basic and acidic residues" evidence="1">
    <location>
        <begin position="206"/>
        <end position="238"/>
    </location>
</feature>
<comment type="caution">
    <text evidence="3">The sequence shown here is derived from an EMBL/GenBank/DDBJ whole genome shotgun (WGS) entry which is preliminary data.</text>
</comment>
<dbReference type="GeneID" id="38775246"/>
<dbReference type="GO" id="GO:0031011">
    <property type="term" value="C:Ino80 complex"/>
    <property type="evidence" value="ECO:0007669"/>
    <property type="project" value="InterPro"/>
</dbReference>
<proteinExistence type="predicted"/>